<evidence type="ECO:0000256" key="1">
    <source>
        <dbReference type="SAM" id="MobiDB-lite"/>
    </source>
</evidence>
<dbReference type="Pfam" id="PF18726">
    <property type="entry name" value="HEPN_SAV_6107"/>
    <property type="match status" value="1"/>
</dbReference>
<comment type="caution">
    <text evidence="3">The sequence shown here is derived from an EMBL/GenBank/DDBJ whole genome shotgun (WGS) entry which is preliminary data.</text>
</comment>
<accession>A0ABQ0HJF1</accession>
<feature type="compositionally biased region" description="Basic and acidic residues" evidence="1">
    <location>
        <begin position="26"/>
        <end position="38"/>
    </location>
</feature>
<sequence>MCLRKLFAFIHDTVRRRTREASAAGHNDHTHEEEDGMARSRSATALTHGAPVDPVMVGRARDLLERAHLLLDNADGVDDGAERFRQLYLVALRASGAALAVHEPIGTVRRRTSTSNAWTRIGMVAPELAPIAARFAALSPVRMKIESGIIRTVDPDSVAGMRLLVLDFLRQVETMVIAYEQGKLGFEAPQIGATA</sequence>
<feature type="region of interest" description="Disordered" evidence="1">
    <location>
        <begin position="20"/>
        <end position="42"/>
    </location>
</feature>
<organism evidence="3 4">
    <name type="scientific">Gordonia terrae NBRC 100016</name>
    <dbReference type="NCBI Taxonomy" id="1089454"/>
    <lineage>
        <taxon>Bacteria</taxon>
        <taxon>Bacillati</taxon>
        <taxon>Actinomycetota</taxon>
        <taxon>Actinomycetes</taxon>
        <taxon>Mycobacteriales</taxon>
        <taxon>Gordoniaceae</taxon>
        <taxon>Gordonia</taxon>
    </lineage>
</organism>
<dbReference type="EMBL" id="BAFD01000111">
    <property type="protein sequence ID" value="GAB46002.1"/>
    <property type="molecule type" value="Genomic_DNA"/>
</dbReference>
<evidence type="ECO:0000313" key="3">
    <source>
        <dbReference type="EMBL" id="GAB46002.1"/>
    </source>
</evidence>
<evidence type="ECO:0000259" key="2">
    <source>
        <dbReference type="Pfam" id="PF18726"/>
    </source>
</evidence>
<evidence type="ECO:0000313" key="4">
    <source>
        <dbReference type="Proteomes" id="UP000004881"/>
    </source>
</evidence>
<reference evidence="3 4" key="1">
    <citation type="submission" date="2012-02" db="EMBL/GenBank/DDBJ databases">
        <title>Whole genome shotgun sequence of Gordonia terrae NBRC 100016.</title>
        <authorList>
            <person name="Takarada H."/>
            <person name="Hosoyama A."/>
            <person name="Tsuchikane K."/>
            <person name="Katsumata H."/>
            <person name="Yamazaki S."/>
            <person name="Fujita N."/>
        </authorList>
    </citation>
    <scope>NUCLEOTIDE SEQUENCE [LARGE SCALE GENOMIC DNA]</scope>
    <source>
        <strain evidence="3 4">NBRC 100016</strain>
    </source>
</reference>
<feature type="domain" description="SAV-6107-like HEPN" evidence="2">
    <location>
        <begin position="74"/>
        <end position="173"/>
    </location>
</feature>
<proteinExistence type="predicted"/>
<dbReference type="InterPro" id="IPR040891">
    <property type="entry name" value="HEPN_SAV_6107"/>
</dbReference>
<keyword evidence="4" id="KW-1185">Reference proteome</keyword>
<dbReference type="Proteomes" id="UP000004881">
    <property type="component" value="Unassembled WGS sequence"/>
</dbReference>
<gene>
    <name evidence="3" type="ORF">GOTRE_145_00110</name>
</gene>
<name>A0ABQ0HJF1_9ACTN</name>
<protein>
    <recommendedName>
        <fullName evidence="2">SAV-6107-like HEPN domain-containing protein</fullName>
    </recommendedName>
</protein>